<evidence type="ECO:0000313" key="2">
    <source>
        <dbReference type="Proteomes" id="UP000283095"/>
    </source>
</evidence>
<sequence>MVSEIEKEVIKGVDMIKSLIGIFDQDLKGSIDLGNVDIRTLKEHRELIIDSYTIKVIYEVDGLAKLTDDEFGLFVRNLLIEAEKIKDSLVS</sequence>
<name>A0A3Q9RT79_9BACI</name>
<reference evidence="1 2" key="1">
    <citation type="submission" date="2018-01" db="EMBL/GenBank/DDBJ databases">
        <title>Bacillus asahii Genome sequencing and assembly.</title>
        <authorList>
            <person name="Jiang H."/>
            <person name="Feng Y."/>
            <person name="Zhao F."/>
            <person name="Lin X."/>
        </authorList>
    </citation>
    <scope>NUCLEOTIDE SEQUENCE [LARGE SCALE GENOMIC DNA]</scope>
    <source>
        <strain evidence="1 2">OM18</strain>
        <plasmid evidence="2">pom18</plasmid>
    </source>
</reference>
<dbReference type="EMBL" id="CP026096">
    <property type="protein sequence ID" value="AZV45694.1"/>
    <property type="molecule type" value="Genomic_DNA"/>
</dbReference>
<geneLocation type="plasmid" evidence="2">
    <name>pom18</name>
</geneLocation>
<evidence type="ECO:0000313" key="1">
    <source>
        <dbReference type="EMBL" id="AZV45694.1"/>
    </source>
</evidence>
<protein>
    <submittedName>
        <fullName evidence="1">Uncharacterized protein</fullName>
    </submittedName>
</protein>
<accession>A0A3Q9RT79</accession>
<keyword evidence="1" id="KW-0614">Plasmid</keyword>
<dbReference type="Proteomes" id="UP000283095">
    <property type="component" value="Plasmid pOM18"/>
</dbReference>
<dbReference type="KEGG" id="pasa:BAOM_p041"/>
<dbReference type="RefSeq" id="WP_127762748.1">
    <property type="nucleotide sequence ID" value="NZ_CP026096.1"/>
</dbReference>
<organism evidence="1 2">
    <name type="scientific">Peribacillus asahii</name>
    <dbReference type="NCBI Taxonomy" id="228899"/>
    <lineage>
        <taxon>Bacteria</taxon>
        <taxon>Bacillati</taxon>
        <taxon>Bacillota</taxon>
        <taxon>Bacilli</taxon>
        <taxon>Bacillales</taxon>
        <taxon>Bacillaceae</taxon>
        <taxon>Peribacillus</taxon>
    </lineage>
</organism>
<gene>
    <name evidence="1" type="ORF">BAOM_p041</name>
</gene>
<dbReference type="AlphaFoldDB" id="A0A3Q9RT79"/>
<proteinExistence type="predicted"/>